<evidence type="ECO:0000256" key="1">
    <source>
        <dbReference type="ARBA" id="ARBA00004651"/>
    </source>
</evidence>
<keyword evidence="9" id="KW-1185">Reference proteome</keyword>
<sequence>MNPDTWLLYCGATLGLALTPGPNSLLALTHGALYGTRHTLFTIAGGVAGFCCLIALAMFGLGMLLQASSLALPLLKWLGAAYLLWLGWQLWRAPPLRPEAAGGPPRPGRASLFRQGWLTALSNPKVLLFYGAFLPPFVDPQRALLPQFLLLTLTYAVIEFGVELLLARLAGRIRPWLAHSGQHFNRVCAGLFVLIAACLPLAG</sequence>
<comment type="similarity">
    <text evidence="2">Belongs to the Rht family.</text>
</comment>
<feature type="transmembrane region" description="Helical" evidence="7">
    <location>
        <begin position="40"/>
        <end position="64"/>
    </location>
</feature>
<dbReference type="InterPro" id="IPR001123">
    <property type="entry name" value="LeuE-type"/>
</dbReference>
<evidence type="ECO:0000256" key="3">
    <source>
        <dbReference type="ARBA" id="ARBA00022475"/>
    </source>
</evidence>
<feature type="transmembrane region" description="Helical" evidence="7">
    <location>
        <begin position="145"/>
        <end position="171"/>
    </location>
</feature>
<evidence type="ECO:0000256" key="5">
    <source>
        <dbReference type="ARBA" id="ARBA00022989"/>
    </source>
</evidence>
<organism evidence="8 9">
    <name type="scientific">Vogesella margarita</name>
    <dbReference type="NCBI Taxonomy" id="2984199"/>
    <lineage>
        <taxon>Bacteria</taxon>
        <taxon>Pseudomonadati</taxon>
        <taxon>Pseudomonadota</taxon>
        <taxon>Betaproteobacteria</taxon>
        <taxon>Neisseriales</taxon>
        <taxon>Chromobacteriaceae</taxon>
        <taxon>Vogesella</taxon>
    </lineage>
</organism>
<feature type="transmembrane region" description="Helical" evidence="7">
    <location>
        <begin position="183"/>
        <end position="202"/>
    </location>
</feature>
<name>A0ABT5IKT2_9NEIS</name>
<dbReference type="RefSeq" id="WP_272770830.1">
    <property type="nucleotide sequence ID" value="NZ_JAQQLE010000002.1"/>
</dbReference>
<reference evidence="8 9" key="1">
    <citation type="submission" date="2023-01" db="EMBL/GenBank/DDBJ databases">
        <title>Novel species of the genus Vogesella isolated from rivers.</title>
        <authorList>
            <person name="Lu H."/>
        </authorList>
    </citation>
    <scope>NUCLEOTIDE SEQUENCE [LARGE SCALE GENOMIC DNA]</scope>
    <source>
        <strain evidence="8 9">LYT5W</strain>
    </source>
</reference>
<evidence type="ECO:0000256" key="2">
    <source>
        <dbReference type="ARBA" id="ARBA00007928"/>
    </source>
</evidence>
<dbReference type="Pfam" id="PF01810">
    <property type="entry name" value="LysE"/>
    <property type="match status" value="1"/>
</dbReference>
<comment type="caution">
    <text evidence="8">The sequence shown here is derived from an EMBL/GenBank/DDBJ whole genome shotgun (WGS) entry which is preliminary data.</text>
</comment>
<keyword evidence="4 7" id="KW-0812">Transmembrane</keyword>
<feature type="transmembrane region" description="Helical" evidence="7">
    <location>
        <begin position="6"/>
        <end position="28"/>
    </location>
</feature>
<gene>
    <name evidence="8" type="ORF">PQU96_03315</name>
</gene>
<dbReference type="PIRSF" id="PIRSF006324">
    <property type="entry name" value="LeuE"/>
    <property type="match status" value="1"/>
</dbReference>
<protein>
    <submittedName>
        <fullName evidence="8">LysE family translocator</fullName>
    </submittedName>
</protein>
<dbReference type="Proteomes" id="UP001222030">
    <property type="component" value="Unassembled WGS sequence"/>
</dbReference>
<dbReference type="EMBL" id="JAQQLE010000002">
    <property type="protein sequence ID" value="MDC7713168.1"/>
    <property type="molecule type" value="Genomic_DNA"/>
</dbReference>
<feature type="transmembrane region" description="Helical" evidence="7">
    <location>
        <begin position="112"/>
        <end position="133"/>
    </location>
</feature>
<proteinExistence type="inferred from homology"/>
<keyword evidence="3" id="KW-1003">Cell membrane</keyword>
<accession>A0ABT5IKT2</accession>
<keyword evidence="5 7" id="KW-1133">Transmembrane helix</keyword>
<evidence type="ECO:0000313" key="9">
    <source>
        <dbReference type="Proteomes" id="UP001222030"/>
    </source>
</evidence>
<comment type="subcellular location">
    <subcellularLocation>
        <location evidence="1">Cell membrane</location>
        <topology evidence="1">Multi-pass membrane protein</topology>
    </subcellularLocation>
</comment>
<evidence type="ECO:0000256" key="4">
    <source>
        <dbReference type="ARBA" id="ARBA00022692"/>
    </source>
</evidence>
<dbReference type="PANTHER" id="PTHR30086">
    <property type="entry name" value="ARGININE EXPORTER PROTEIN ARGO"/>
    <property type="match status" value="1"/>
</dbReference>
<evidence type="ECO:0000256" key="6">
    <source>
        <dbReference type="ARBA" id="ARBA00023136"/>
    </source>
</evidence>
<evidence type="ECO:0000256" key="7">
    <source>
        <dbReference type="SAM" id="Phobius"/>
    </source>
</evidence>
<feature type="transmembrane region" description="Helical" evidence="7">
    <location>
        <begin position="70"/>
        <end position="91"/>
    </location>
</feature>
<keyword evidence="6 7" id="KW-0472">Membrane</keyword>
<dbReference type="PANTHER" id="PTHR30086:SF14">
    <property type="entry name" value="HOMOSERINE_HOMOSERINE LACTONE EFFLUX PROTEIN"/>
    <property type="match status" value="1"/>
</dbReference>
<evidence type="ECO:0000313" key="8">
    <source>
        <dbReference type="EMBL" id="MDC7713168.1"/>
    </source>
</evidence>